<evidence type="ECO:0000313" key="5">
    <source>
        <dbReference type="Proteomes" id="UP000277871"/>
    </source>
</evidence>
<comment type="caution">
    <text evidence="4">The sequence shown here is derived from an EMBL/GenBank/DDBJ whole genome shotgun (WGS) entry which is preliminary data.</text>
</comment>
<dbReference type="InterPro" id="IPR003743">
    <property type="entry name" value="Zf-RING_7"/>
</dbReference>
<reference evidence="4 5" key="1">
    <citation type="submission" date="2018-10" db="EMBL/GenBank/DDBJ databases">
        <title>Kocuria tytonicola, new bacteria from the preen glands of American barn owls (Tyto furcata).</title>
        <authorList>
            <person name="Braun M.S."/>
            <person name="Wang E."/>
            <person name="Zimmermann S."/>
            <person name="Boutin S."/>
            <person name="Wagner H."/>
            <person name="Wink M."/>
        </authorList>
    </citation>
    <scope>NUCLEOTIDE SEQUENCE [LARGE SCALE GENOMIC DNA]</scope>
    <source>
        <strain evidence="4 5">473</strain>
    </source>
</reference>
<evidence type="ECO:0000313" key="4">
    <source>
        <dbReference type="EMBL" id="RLY91144.1"/>
    </source>
</evidence>
<dbReference type="InterPro" id="IPR056003">
    <property type="entry name" value="CT398_CC_hairpin"/>
</dbReference>
<feature type="coiled-coil region" evidence="1">
    <location>
        <begin position="51"/>
        <end position="168"/>
    </location>
</feature>
<dbReference type="Proteomes" id="UP000277871">
    <property type="component" value="Unassembled WGS sequence"/>
</dbReference>
<evidence type="ECO:0000259" key="2">
    <source>
        <dbReference type="Pfam" id="PF02591"/>
    </source>
</evidence>
<dbReference type="RefSeq" id="WP_121865229.1">
    <property type="nucleotide sequence ID" value="NZ_RDEX01000004.1"/>
</dbReference>
<dbReference type="AlphaFoldDB" id="A0A3L9KYS4"/>
<accession>A0A3L9KYS4</accession>
<evidence type="ECO:0000259" key="3">
    <source>
        <dbReference type="Pfam" id="PF24481"/>
    </source>
</evidence>
<feature type="domain" description="CT398-like coiled coil hairpin" evidence="3">
    <location>
        <begin position="14"/>
        <end position="193"/>
    </location>
</feature>
<dbReference type="EMBL" id="RDEX01000004">
    <property type="protein sequence ID" value="RLY91144.1"/>
    <property type="molecule type" value="Genomic_DNA"/>
</dbReference>
<name>A0A3L9KYS4_9MICC</name>
<gene>
    <name evidence="4" type="ORF">EAE32_11200</name>
</gene>
<dbReference type="Gene3D" id="1.10.287.1490">
    <property type="match status" value="1"/>
</dbReference>
<feature type="domain" description="C4-type zinc ribbon" evidence="2">
    <location>
        <begin position="206"/>
        <end position="240"/>
    </location>
</feature>
<proteinExistence type="predicted"/>
<organism evidence="4 5">
    <name type="scientific">Kocuria tytonicola</name>
    <dbReference type="NCBI Taxonomy" id="2055946"/>
    <lineage>
        <taxon>Bacteria</taxon>
        <taxon>Bacillati</taxon>
        <taxon>Actinomycetota</taxon>
        <taxon>Actinomycetes</taxon>
        <taxon>Micrococcales</taxon>
        <taxon>Micrococcaceae</taxon>
        <taxon>Kocuria</taxon>
    </lineage>
</organism>
<keyword evidence="1" id="KW-0175">Coiled coil</keyword>
<sequence length="242" mass="26282">MTTSRSSLPALLELQAVDSRLLTRLARAKELQTSEHVAALMARRTQAIAAARELDAAVGQAQDAVQQAEATVVEIQTRIDRDTERLNAGGTSKDLMGIQHQIETLTAQRERAEEAQLQAMDHAEEVAADRERKQPLLRAADAEARAAVAERDAELARLKEEHARLTAERDRRASAITDSPLLRRYDRLRNARGGGRIAVARYENGTCGACGTRLSPADAAALEATPDTAIPQCPECSAMLVL</sequence>
<dbReference type="Pfam" id="PF02591">
    <property type="entry name" value="Zn_ribbon_9"/>
    <property type="match status" value="1"/>
</dbReference>
<protein>
    <submittedName>
        <fullName evidence="4">Uncharacterized protein</fullName>
    </submittedName>
</protein>
<evidence type="ECO:0000256" key="1">
    <source>
        <dbReference type="SAM" id="Coils"/>
    </source>
</evidence>
<dbReference type="Pfam" id="PF24481">
    <property type="entry name" value="CT398_CC"/>
    <property type="match status" value="1"/>
</dbReference>
<keyword evidence="5" id="KW-1185">Reference proteome</keyword>